<gene>
    <name evidence="1" type="ORF">EV195_11712</name>
</gene>
<dbReference type="RefSeq" id="WP_132796028.1">
    <property type="nucleotide sequence ID" value="NZ_SLXM01000017.1"/>
</dbReference>
<accession>A0A4R2NK33</accession>
<name>A0A4R2NK33_9FLAO</name>
<dbReference type="Gene3D" id="3.40.30.10">
    <property type="entry name" value="Glutaredoxin"/>
    <property type="match status" value="1"/>
</dbReference>
<sequence length="135" mass="15814">MGIFGNIFNKSDDKSKKEEIKTTINWIPLTTISQIEEIKEKSTTKFVGVFKHSTRCVISRTVLKNFEQNFPESVNEQLDMYYLDLLNYRDVSNEVGYEFQVMHQSPQFLLIHNNIAVLHASHYDITQINLEKNLK</sequence>
<comment type="caution">
    <text evidence="1">The sequence shown here is derived from an EMBL/GenBank/DDBJ whole genome shotgun (WGS) entry which is preliminary data.</text>
</comment>
<organism evidence="1 2">
    <name type="scientific">Tenacibaculum skagerrakense</name>
    <dbReference type="NCBI Taxonomy" id="186571"/>
    <lineage>
        <taxon>Bacteria</taxon>
        <taxon>Pseudomonadati</taxon>
        <taxon>Bacteroidota</taxon>
        <taxon>Flavobacteriia</taxon>
        <taxon>Flavobacteriales</taxon>
        <taxon>Flavobacteriaceae</taxon>
        <taxon>Tenacibaculum</taxon>
    </lineage>
</organism>
<protein>
    <submittedName>
        <fullName evidence="1">Bacillithiol system protein YtxJ</fullName>
    </submittedName>
</protein>
<dbReference type="InterPro" id="IPR022551">
    <property type="entry name" value="BrxC"/>
</dbReference>
<dbReference type="OrthoDB" id="677051at2"/>
<dbReference type="NCBIfam" id="TIGR04019">
    <property type="entry name" value="B_thiol_YtxJ"/>
    <property type="match status" value="1"/>
</dbReference>
<dbReference type="AlphaFoldDB" id="A0A4R2NK33"/>
<evidence type="ECO:0000313" key="2">
    <source>
        <dbReference type="Proteomes" id="UP000294564"/>
    </source>
</evidence>
<reference evidence="1 2" key="1">
    <citation type="submission" date="2019-03" db="EMBL/GenBank/DDBJ databases">
        <title>Genomic Encyclopedia of Type Strains, Phase IV (KMG-IV): sequencing the most valuable type-strain genomes for metagenomic binning, comparative biology and taxonomic classification.</title>
        <authorList>
            <person name="Goeker M."/>
        </authorList>
    </citation>
    <scope>NUCLEOTIDE SEQUENCE [LARGE SCALE GENOMIC DNA]</scope>
    <source>
        <strain evidence="1 2">DSM 14836</strain>
    </source>
</reference>
<dbReference type="Proteomes" id="UP000294564">
    <property type="component" value="Unassembled WGS sequence"/>
</dbReference>
<dbReference type="EMBL" id="SLXM01000017">
    <property type="protein sequence ID" value="TCP21688.1"/>
    <property type="molecule type" value="Genomic_DNA"/>
</dbReference>
<keyword evidence="2" id="KW-1185">Reference proteome</keyword>
<proteinExistence type="predicted"/>
<dbReference type="Pfam" id="PF11009">
    <property type="entry name" value="BrxC"/>
    <property type="match status" value="1"/>
</dbReference>
<evidence type="ECO:0000313" key="1">
    <source>
        <dbReference type="EMBL" id="TCP21688.1"/>
    </source>
</evidence>